<evidence type="ECO:0000259" key="2">
    <source>
        <dbReference type="Pfam" id="PF14065"/>
    </source>
</evidence>
<gene>
    <name evidence="3" type="ORF">NTE_00499</name>
</gene>
<proteinExistence type="predicted"/>
<dbReference type="HOGENOM" id="CLU_052029_0_0_2"/>
<name>A0A075MN53_9ARCH</name>
<organism evidence="3 4">
    <name type="scientific">Candidatus Nitrososphaera evergladensis SR1</name>
    <dbReference type="NCBI Taxonomy" id="1459636"/>
    <lineage>
        <taxon>Archaea</taxon>
        <taxon>Nitrososphaerota</taxon>
        <taxon>Nitrososphaeria</taxon>
        <taxon>Nitrososphaerales</taxon>
        <taxon>Nitrososphaeraceae</taxon>
        <taxon>Nitrososphaera</taxon>
    </lineage>
</organism>
<dbReference type="Pfam" id="PF14065">
    <property type="entry name" value="Pvc16_N"/>
    <property type="match status" value="1"/>
</dbReference>
<keyword evidence="4" id="KW-1185">Reference proteome</keyword>
<sequence>MSVNQYEIVAVTAAFWYILELDGDPKLKVTLKSPDGKEDGNTSRNWVNVFLYRVSENPGYYGSDLPTRNDRRELVHRPELWLDLHYLVTAYGEKDDDMQAQIAMAIAARKLHERQLLLRQDLETILTTSEVKAKFPGIDQFVLPDQVRHTTITRENLSLEDLTKLWSSFFKTSPYHLSAGYKATTVLLQGRTGEQRTPSPVRDRNVYVIAARSPEIAYIQPQIVEYAANGMEVDIIGQNLRADDVRLDYGRGVTKQEEETLNREKLEDLRFDRMEKLDLDLVRGERITLQIPNPSQSPIFSTAGVKKLKVVHPLNLGTPRKPHRGPESNTAVFAVAPKITVAKLDAPNNQRLVVEFEPPAKKEQKVTVILGSLAPIEVKLNNDASKVEVDLPPAIKKGTYPVRLQIDRAESQPGTDPPNNSEYGRPTVDIT</sequence>
<accession>A0A075MN53</accession>
<dbReference type="RefSeq" id="WP_148699527.1">
    <property type="nucleotide sequence ID" value="NZ_CP007174.1"/>
</dbReference>
<feature type="domain" description="Pvc16 N-terminal" evidence="2">
    <location>
        <begin position="23"/>
        <end position="198"/>
    </location>
</feature>
<dbReference type="GeneID" id="41596372"/>
<evidence type="ECO:0000313" key="3">
    <source>
        <dbReference type="EMBL" id="AIF82580.1"/>
    </source>
</evidence>
<feature type="compositionally biased region" description="Polar residues" evidence="1">
    <location>
        <begin position="412"/>
        <end position="422"/>
    </location>
</feature>
<dbReference type="EMBL" id="CP007174">
    <property type="protein sequence ID" value="AIF82580.1"/>
    <property type="molecule type" value="Genomic_DNA"/>
</dbReference>
<reference evidence="3 4" key="1">
    <citation type="journal article" date="2014" name="PLoS ONE">
        <title>Genome Sequence of Candidatus Nitrososphaera evergladensis from Group I.1b Enriched from Everglades Soil Reveals Novel Genomic Features of the Ammonia-Oxidizing Archaea.</title>
        <authorList>
            <person name="Zhalnina K.V."/>
            <person name="Dias R."/>
            <person name="Leonard M.T."/>
            <person name="Dorr de Quadros P."/>
            <person name="Camargo F.A."/>
            <person name="Drew J.C."/>
            <person name="Farmerie W.G."/>
            <person name="Daroub S.H."/>
            <person name="Triplett E.W."/>
        </authorList>
    </citation>
    <scope>NUCLEOTIDE SEQUENCE [LARGE SCALE GENOMIC DNA]</scope>
    <source>
        <strain evidence="3 4">SR1</strain>
    </source>
</reference>
<dbReference type="AlphaFoldDB" id="A0A075MN53"/>
<feature type="region of interest" description="Disordered" evidence="1">
    <location>
        <begin position="402"/>
        <end position="431"/>
    </location>
</feature>
<evidence type="ECO:0000313" key="4">
    <source>
        <dbReference type="Proteomes" id="UP000028194"/>
    </source>
</evidence>
<dbReference type="InterPro" id="IPR025351">
    <property type="entry name" value="Pvc16_N"/>
</dbReference>
<evidence type="ECO:0000256" key="1">
    <source>
        <dbReference type="SAM" id="MobiDB-lite"/>
    </source>
</evidence>
<dbReference type="KEGG" id="nev:NTE_00499"/>
<protein>
    <recommendedName>
        <fullName evidence="2">Pvc16 N-terminal domain-containing protein</fullName>
    </recommendedName>
</protein>
<dbReference type="STRING" id="1459636.NTE_00499"/>
<dbReference type="Proteomes" id="UP000028194">
    <property type="component" value="Chromosome"/>
</dbReference>